<name>A0A1H5FEL4_9MICC</name>
<sequence>MLLVCVQNSYLSLTTLPALAVHALSGRLRRSAIADAITGRYGNKFDGTGPKHWSREVRVG</sequence>
<evidence type="ECO:0000256" key="1">
    <source>
        <dbReference type="SAM" id="MobiDB-lite"/>
    </source>
</evidence>
<dbReference type="AlphaFoldDB" id="A0A1H5FEL4"/>
<organism evidence="2 3">
    <name type="scientific">Arthrobacter alpinus</name>
    <dbReference type="NCBI Taxonomy" id="656366"/>
    <lineage>
        <taxon>Bacteria</taxon>
        <taxon>Bacillati</taxon>
        <taxon>Actinomycetota</taxon>
        <taxon>Actinomycetes</taxon>
        <taxon>Micrococcales</taxon>
        <taxon>Micrococcaceae</taxon>
        <taxon>Arthrobacter</taxon>
    </lineage>
</organism>
<dbReference type="Proteomes" id="UP000182725">
    <property type="component" value="Unassembled WGS sequence"/>
</dbReference>
<evidence type="ECO:0000313" key="3">
    <source>
        <dbReference type="Proteomes" id="UP000182725"/>
    </source>
</evidence>
<evidence type="ECO:0000313" key="2">
    <source>
        <dbReference type="EMBL" id="SEE01799.1"/>
    </source>
</evidence>
<dbReference type="EMBL" id="FNTV01000001">
    <property type="protein sequence ID" value="SEE01799.1"/>
    <property type="molecule type" value="Genomic_DNA"/>
</dbReference>
<reference evidence="2 3" key="1">
    <citation type="submission" date="2016-10" db="EMBL/GenBank/DDBJ databases">
        <authorList>
            <person name="de Groot N.N."/>
        </authorList>
    </citation>
    <scope>NUCLEOTIDE SEQUENCE [LARGE SCALE GENOMIC DNA]</scope>
    <source>
        <strain evidence="2 3">DSM 22274</strain>
    </source>
</reference>
<accession>A0A1H5FEL4</accession>
<proteinExistence type="predicted"/>
<feature type="region of interest" description="Disordered" evidence="1">
    <location>
        <begin position="40"/>
        <end position="60"/>
    </location>
</feature>
<gene>
    <name evidence="2" type="ORF">SAMN04489740_0490</name>
</gene>
<protein>
    <submittedName>
        <fullName evidence="2">Uncharacterized protein</fullName>
    </submittedName>
</protein>